<dbReference type="GO" id="GO:0000287">
    <property type="term" value="F:magnesium ion binding"/>
    <property type="evidence" value="ECO:0007669"/>
    <property type="project" value="InterPro"/>
</dbReference>
<dbReference type="SUPFAM" id="SSF81665">
    <property type="entry name" value="Calcium ATPase, transmembrane domain M"/>
    <property type="match status" value="1"/>
</dbReference>
<name>A0A1Q3DUQ3_LENED</name>
<evidence type="ECO:0000256" key="1">
    <source>
        <dbReference type="ARBA" id="ARBA00004127"/>
    </source>
</evidence>
<comment type="catalytic activity">
    <reaction evidence="16">
        <text>a 1,2-diacyl-sn-glycero-3-phosphoethanolamine(out) + ATP + H2O = a 1,2-diacyl-sn-glycero-3-phosphoethanolamine(in) + ADP + phosphate + H(+)</text>
        <dbReference type="Rhea" id="RHEA:66132"/>
        <dbReference type="ChEBI" id="CHEBI:15377"/>
        <dbReference type="ChEBI" id="CHEBI:15378"/>
        <dbReference type="ChEBI" id="CHEBI:30616"/>
        <dbReference type="ChEBI" id="CHEBI:43474"/>
        <dbReference type="ChEBI" id="CHEBI:64612"/>
        <dbReference type="ChEBI" id="CHEBI:456216"/>
    </reaction>
    <physiologicalReaction direction="left-to-right" evidence="16">
        <dbReference type="Rhea" id="RHEA:66133"/>
    </physiologicalReaction>
</comment>
<dbReference type="Pfam" id="PF00122">
    <property type="entry name" value="E1-E2_ATPase"/>
    <property type="match status" value="1"/>
</dbReference>
<dbReference type="SFLD" id="SFLDS00003">
    <property type="entry name" value="Haloacid_Dehalogenase"/>
    <property type="match status" value="1"/>
</dbReference>
<feature type="region of interest" description="Disordered" evidence="20">
    <location>
        <begin position="2361"/>
        <end position="2468"/>
    </location>
</feature>
<keyword evidence="9 18" id="KW-0067">ATP-binding</keyword>
<comment type="similarity">
    <text evidence="2">Belongs to the cation transport ATPase (P-type) (TC 3.A.3) family. Type IV subfamily.</text>
</comment>
<dbReference type="EC" id="7.6.2.1" evidence="3"/>
<feature type="compositionally biased region" description="Polar residues" evidence="20">
    <location>
        <begin position="2385"/>
        <end position="2407"/>
    </location>
</feature>
<dbReference type="InterPro" id="IPR059000">
    <property type="entry name" value="ATPase_P-type_domA"/>
</dbReference>
<keyword evidence="14" id="KW-0539">Nucleus</keyword>
<feature type="binding site" evidence="19">
    <location>
        <position position="624"/>
    </location>
    <ligand>
        <name>Mg(2+)</name>
        <dbReference type="ChEBI" id="CHEBI:18420"/>
    </ligand>
</feature>
<feature type="compositionally biased region" description="Basic residues" evidence="20">
    <location>
        <begin position="50"/>
        <end position="70"/>
    </location>
</feature>
<dbReference type="InterPro" id="IPR036412">
    <property type="entry name" value="HAD-like_sf"/>
</dbReference>
<evidence type="ECO:0000256" key="14">
    <source>
        <dbReference type="ARBA" id="ARBA00023242"/>
    </source>
</evidence>
<feature type="binding site" evidence="18">
    <location>
        <position position="939"/>
    </location>
    <ligand>
        <name>ATP</name>
        <dbReference type="ChEBI" id="CHEBI:30616"/>
    </ligand>
</feature>
<keyword evidence="10 19" id="KW-0460">Magnesium</keyword>
<dbReference type="SUPFAM" id="SSF56784">
    <property type="entry name" value="HAD-like"/>
    <property type="match status" value="1"/>
</dbReference>
<feature type="transmembrane region" description="Helical" evidence="21">
    <location>
        <begin position="164"/>
        <end position="183"/>
    </location>
</feature>
<dbReference type="GO" id="GO:0003677">
    <property type="term" value="F:DNA binding"/>
    <property type="evidence" value="ECO:0007669"/>
    <property type="project" value="InterPro"/>
</dbReference>
<dbReference type="Pfam" id="PF13246">
    <property type="entry name" value="Cation_ATPase"/>
    <property type="match status" value="1"/>
</dbReference>
<keyword evidence="12 21" id="KW-1133">Transmembrane helix</keyword>
<reference evidence="23 24" key="2">
    <citation type="submission" date="2017-02" db="EMBL/GenBank/DDBJ databases">
        <title>A genome survey and senescence transcriptome analysis in Lentinula edodes.</title>
        <authorList>
            <person name="Sakamoto Y."/>
            <person name="Nakade K."/>
            <person name="Sato S."/>
            <person name="Yoshida Y."/>
            <person name="Miyazaki K."/>
            <person name="Natsume S."/>
            <person name="Konno N."/>
        </authorList>
    </citation>
    <scope>NUCLEOTIDE SEQUENCE [LARGE SCALE GENOMIC DNA]</scope>
    <source>
        <strain evidence="23 24">NBRC 111202</strain>
    </source>
</reference>
<dbReference type="PRINTS" id="PR00119">
    <property type="entry name" value="CATATPASE"/>
</dbReference>
<dbReference type="Gene3D" id="1.20.1110.10">
    <property type="entry name" value="Calcium-transporting ATPase, transmembrane domain"/>
    <property type="match status" value="1"/>
</dbReference>
<evidence type="ECO:0000313" key="24">
    <source>
        <dbReference type="Proteomes" id="UP000188533"/>
    </source>
</evidence>
<feature type="binding site" evidence="18">
    <location>
        <position position="624"/>
    </location>
    <ligand>
        <name>ATP</name>
        <dbReference type="ChEBI" id="CHEBI:30616"/>
    </ligand>
</feature>
<feature type="compositionally biased region" description="Pro residues" evidence="20">
    <location>
        <begin position="1509"/>
        <end position="1521"/>
    </location>
</feature>
<evidence type="ECO:0000256" key="20">
    <source>
        <dbReference type="SAM" id="MobiDB-lite"/>
    </source>
</evidence>
<dbReference type="Gene3D" id="2.70.150.10">
    <property type="entry name" value="Calcium-transporting ATPase, cytoplasmic transduction domain A"/>
    <property type="match status" value="1"/>
</dbReference>
<evidence type="ECO:0000256" key="7">
    <source>
        <dbReference type="ARBA" id="ARBA00022723"/>
    </source>
</evidence>
<sequence>MSFLKRPSTARHSDSDEEEDDNIDPELRLRTVRTAASALEESIRTEEKAQRRKTRRRRRLFGSRSEKKRSHEPPTGVDSGAPSTEIPGVRRNVYVNHPLGHSELDQDGEPIARYERNKVRTTKYTIITFLPKNLFEQFRRVANLFFLVLDVAQLFPVFGAAAGAISVLPLVFILVVTALKDAIEDYSRARLDDQVNNSAVTRIGGSWRNVNLAKDPRSWFDKLRGVPPPGQVTKGVRKLREREASEAGAVMRTALIRSNTSQTAFTDYPSSFDIPNQGAGGRKLEDIQSVDSHSYPPAGEPMSNRSFSESSTRIGLGSMSNYAQSHYSRSSIGVVDYRKHVAGAATWERTLWKKLEVGDIVLLRDNEQVPADVVVLATSDPDGMCYLETKNLDGETNLKPRRSVKATMGITSEEDIERSSFYLDSEPPHQNLYLYHGVLRYKDTITGERKQEPVTINELLLRGCTIRNTAWTVALVVFTGADTKIMLNGGETPSKRSKIERETNFNVMVTFVLLLAMCIFAAILNGLQDAKTGTSAEFFEIDVDATDSHILNALVTFVSCLIAFQNLVPISLYISIEIVKTIQAYFISQDVDMYYKPYDTPCVPKTWNISDDLGQIEYIFSDKTGTLTQNIMEFQKCSINGVIYGEGVTEAQRGAATRDGNTADMLNPEELNEKLASLKQQMISVMERSFKNRYLQPEKLTLVAPKLAQDLTDRQGSSPQRAHIISFFRALAVCHTVLSDKPDPERDPFHLEYKAESPDEAALVAAARDVGFPFINKGKDGIDIEVMGQKERYEVLKVLEFNSTRKRMSVVVRNPEGKLVLYTKGADSVIYARLASDHNAMVKDQTSKDMEVFANGGLRTLCIAYRELEEDEYLGWARRYDAAVNAVEGRDEEIDKANEEIERGLRILGATALEDKLQEGVPEAIETLHRAGIKLWILTGDKLQTAIEIGYSCNLLKQQMDVMIISADSPQDARAQIEAGLNKIASVLGPPSWDIRKRGFVPGARASFAVVIDGDTLRYALAPELKELFLNLGTQCETVVCCRVSPAQKALTVKLVKEGRKAMTLSIGDGANDVAMIQEANIGCGLFGLEGSQAAMSADYAFGQFRFLTKLLLVHGRWSYQRVADMHANFFYKNVIWTFAMFWFLPFNNFDATYLYQYTFILLYNLVFTSLPVIVMGAFDQDLNAKAALAFPQLYVRGIRGLEYTRTKFWLYMGDGLYQSIVVFFIPYLVWTLGIAVSWNGKTIESLSDFGTTASVAAILAANSYVGINTNYWTVITWIVIFGSTISMMLWITVYSFFFSSDFINEVIILFGELTFWTTVIFSAAVALAPRFIIKFINSAYFPLDKDIIRESWVRGDLKDQLGIGHRKGNRQKDISVSALEAAPMFHDAHNRSASEISQNPYEPTLTSSPGTGGIPLRPTYLDTPPLTDIIEETTMASPVQYAYATSDDLMPPSTILPDGPSRASYYSASDLPPPSPLPSPKYKYSDGTITSTPPSRRSSVATMRTVPPQTPPANVPLPPPPLQQRSPNTTLMLPGAMGDLTRRLSGGSYQPPLSPQSYEMRIRSPPLGSPGTSEFSHAQRSASAASYATANDDYFTAEGEAVVSMPHHHPQYQMFNSHGPGQGQGQTLSPYYNQQYPAQTAGVEEDFDAQTVRQSQYSQYSQYDDRRATSTTRLDSLVYPQGKKIQAKQSMRQMSACLTASSACTFEEPGKRTHPHKSKRTATLEDRMHHLETLIQAIPPAVFAAGGNPAPNPLNPPQSDTSNAATAVPFMYPSFPSGIPPPSLHVFPLTNPSTHFTPELKPDDMQQSSPLSSFQTFMGSFYNAQNASNSEQLAEEASRLSLTASYLYFDDEGYTRWQGETSGLPLLDLLIERKAPESATVTSIPSEASPTDAPTANSDWFPNRSLRRTDVNPQTLWRMITSVIPPDLMDSLVQCYLSTSYYILPFLHVPSFLSDYGNPQKWGEPGFATFIVAICCLASRHMDDPRVRANPTDGISAGTHWFELLGRLRTLPIADQPTLYTIQADLVAAVYAVGLGRLSRAAALLSEAVTVSIDAGLHRSADTYDLFDPIEDEIRKRTFWCVYIWDKQLSAHFGRPPIIRLRDCDVAEPAAVDDEFITKDGLGVPPLGTECRMTAFISAIRIMTVLESVTDVPPIKQSSSPFLARATAMLTGMKIFNDLRDEEALLDEIHNSIPAYWAHSTETLASDDTIRVTQAQRIHSAEQFVRMLIYRHRFTKRVAERMNGDEDQKQKQSNEERDAMMSAHASALKIIAAHVHIAGKGLMTYFGVHVIHQLTQAGRTLVAILLNCKSDVMQPLISPGLDALRSCVALLRRFSGRYVCGIRSGDLLEEFCRLTEIPLEPTRQGSPQNDSRPAWIRPVRKKTLSSATRSSQSGDSPSQLDNSSPEAFSPSDFFMDPPKPATFQAGPQALPLNGVVPISTTTNSFGNNGPDQQQQQRSPSSQSFLDPSAMDLSSQLYLSHVDMMNMFGDNGVGGVDVAQMFTPEFIRAQQISTPTPGQNGIDIGQANGGSLHSGFSKLSVPSP</sequence>
<evidence type="ECO:0000256" key="15">
    <source>
        <dbReference type="ARBA" id="ARBA00034036"/>
    </source>
</evidence>
<feature type="region of interest" description="Disordered" evidence="20">
    <location>
        <begin position="2241"/>
        <end position="2260"/>
    </location>
</feature>
<keyword evidence="11" id="KW-1278">Translocase</keyword>
<feature type="active site" description="4-aspartylphosphate intermediate" evidence="17">
    <location>
        <position position="622"/>
    </location>
</feature>
<dbReference type="NCBIfam" id="TIGR01652">
    <property type="entry name" value="ATPase-Plipid"/>
    <property type="match status" value="1"/>
</dbReference>
<keyword evidence="24" id="KW-1185">Reference proteome</keyword>
<keyword evidence="5" id="KW-0597">Phosphoprotein</keyword>
<feature type="compositionally biased region" description="Polar residues" evidence="20">
    <location>
        <begin position="1882"/>
        <end position="1901"/>
    </location>
</feature>
<evidence type="ECO:0000259" key="22">
    <source>
        <dbReference type="SMART" id="SM00906"/>
    </source>
</evidence>
<feature type="region of interest" description="Disordered" evidence="20">
    <location>
        <begin position="1"/>
        <end position="88"/>
    </location>
</feature>
<dbReference type="EMBL" id="BDGU01000002">
    <property type="protein sequence ID" value="GAV98721.1"/>
    <property type="molecule type" value="Genomic_DNA"/>
</dbReference>
<feature type="binding site" evidence="19">
    <location>
        <position position="1069"/>
    </location>
    <ligand>
        <name>Mg(2+)</name>
        <dbReference type="ChEBI" id="CHEBI:18420"/>
    </ligand>
</feature>
<dbReference type="SFLD" id="SFLDG00002">
    <property type="entry name" value="C1.7:_P-type_atpase_like"/>
    <property type="match status" value="1"/>
</dbReference>
<dbReference type="Pfam" id="PF16212">
    <property type="entry name" value="PhoLip_ATPase_C"/>
    <property type="match status" value="1"/>
</dbReference>
<feature type="binding site" evidence="19">
    <location>
        <position position="622"/>
    </location>
    <ligand>
        <name>Mg(2+)</name>
        <dbReference type="ChEBI" id="CHEBI:18420"/>
    </ligand>
</feature>
<feature type="binding site" evidence="19">
    <location>
        <position position="1073"/>
    </location>
    <ligand>
        <name>Mg(2+)</name>
        <dbReference type="ChEBI" id="CHEBI:18420"/>
    </ligand>
</feature>
<feature type="transmembrane region" description="Helical" evidence="21">
    <location>
        <begin position="1272"/>
        <end position="1295"/>
    </location>
</feature>
<feature type="binding site" evidence="18">
    <location>
        <position position="622"/>
    </location>
    <ligand>
        <name>ATP</name>
        <dbReference type="ChEBI" id="CHEBI:30616"/>
    </ligand>
</feature>
<dbReference type="SUPFAM" id="SSF81660">
    <property type="entry name" value="Metal cation-transporting ATPase, ATP-binding domain N"/>
    <property type="match status" value="1"/>
</dbReference>
<dbReference type="InterPro" id="IPR006539">
    <property type="entry name" value="P-type_ATPase_IV"/>
</dbReference>
<comment type="cofactor">
    <cofactor evidence="19">
        <name>Mg(2+)</name>
        <dbReference type="ChEBI" id="CHEBI:18420"/>
    </cofactor>
</comment>
<dbReference type="InterPro" id="IPR032630">
    <property type="entry name" value="P_typ_ATPase_c"/>
</dbReference>
<feature type="compositionally biased region" description="Acidic residues" evidence="20">
    <location>
        <begin position="15"/>
        <end position="24"/>
    </location>
</feature>
<keyword evidence="13 21" id="KW-0472">Membrane</keyword>
<feature type="region of interest" description="Disordered" evidence="20">
    <location>
        <begin position="290"/>
        <end position="311"/>
    </location>
</feature>
<dbReference type="InterPro" id="IPR001757">
    <property type="entry name" value="P_typ_ATPase"/>
</dbReference>
<feature type="compositionally biased region" description="Low complexity" evidence="20">
    <location>
        <begin position="2453"/>
        <end position="2464"/>
    </location>
</feature>
<reference evidence="23 24" key="1">
    <citation type="submission" date="2016-08" db="EMBL/GenBank/DDBJ databases">
        <authorList>
            <consortium name="Lentinula edodes genome sequencing consortium"/>
            <person name="Sakamoto Y."/>
            <person name="Nakade K."/>
            <person name="Sato S."/>
            <person name="Yoshida Y."/>
            <person name="Miyazaki K."/>
            <person name="Natsume S."/>
            <person name="Konno N."/>
        </authorList>
    </citation>
    <scope>NUCLEOTIDE SEQUENCE [LARGE SCALE GENOMIC DNA]</scope>
    <source>
        <strain evidence="23 24">NBRC 111202</strain>
    </source>
</reference>
<comment type="catalytic activity">
    <reaction evidence="15">
        <text>ATP + H2O + phospholipidSide 1 = ADP + phosphate + phospholipidSide 2.</text>
        <dbReference type="EC" id="7.6.2.1"/>
    </reaction>
</comment>
<dbReference type="Proteomes" id="UP000188533">
    <property type="component" value="Unassembled WGS sequence"/>
</dbReference>
<feature type="compositionally biased region" description="Low complexity" evidence="20">
    <location>
        <begin position="1481"/>
        <end position="1500"/>
    </location>
</feature>
<dbReference type="Gene3D" id="3.40.1110.10">
    <property type="entry name" value="Calcium-transporting ATPase, cytoplasmic domain N"/>
    <property type="match status" value="2"/>
</dbReference>
<feature type="transmembrane region" description="Helical" evidence="21">
    <location>
        <begin position="505"/>
        <end position="524"/>
    </location>
</feature>
<feature type="compositionally biased region" description="Polar residues" evidence="20">
    <location>
        <begin position="2439"/>
        <end position="2452"/>
    </location>
</feature>
<dbReference type="Pfam" id="PF16209">
    <property type="entry name" value="PhoLip_ATPase_N"/>
    <property type="match status" value="1"/>
</dbReference>
<dbReference type="InterPro" id="IPR032631">
    <property type="entry name" value="P-type_ATPase_N"/>
</dbReference>
<dbReference type="GO" id="GO:0006351">
    <property type="term" value="P:DNA-templated transcription"/>
    <property type="evidence" value="ECO:0007669"/>
    <property type="project" value="InterPro"/>
</dbReference>
<comment type="subcellular location">
    <subcellularLocation>
        <location evidence="1">Endomembrane system</location>
        <topology evidence="1">Multi-pass membrane protein</topology>
    </subcellularLocation>
</comment>
<keyword evidence="4" id="KW-0813">Transport</keyword>
<dbReference type="GO" id="GO:0016887">
    <property type="term" value="F:ATP hydrolysis activity"/>
    <property type="evidence" value="ECO:0007669"/>
    <property type="project" value="InterPro"/>
</dbReference>
<feature type="binding site" evidence="18">
    <location>
        <position position="1043"/>
    </location>
    <ligand>
        <name>ATP</name>
        <dbReference type="ChEBI" id="CHEBI:30616"/>
    </ligand>
</feature>
<feature type="binding site" evidence="18">
    <location>
        <position position="859"/>
    </location>
    <ligand>
        <name>ATP</name>
        <dbReference type="ChEBI" id="CHEBI:30616"/>
    </ligand>
</feature>
<dbReference type="GO" id="GO:0005886">
    <property type="term" value="C:plasma membrane"/>
    <property type="evidence" value="ECO:0007669"/>
    <property type="project" value="TreeGrafter"/>
</dbReference>
<keyword evidence="6 21" id="KW-0812">Transmembrane</keyword>
<dbReference type="InterPro" id="IPR023214">
    <property type="entry name" value="HAD_sf"/>
</dbReference>
<evidence type="ECO:0000256" key="6">
    <source>
        <dbReference type="ARBA" id="ARBA00022692"/>
    </source>
</evidence>
<feature type="transmembrane region" description="Helical" evidence="21">
    <location>
        <begin position="1130"/>
        <end position="1147"/>
    </location>
</feature>
<dbReference type="SMART" id="SM00906">
    <property type="entry name" value="Fungal_trans"/>
    <property type="match status" value="1"/>
</dbReference>
<comment type="caution">
    <text evidence="23">The sequence shown here is derived from an EMBL/GenBank/DDBJ whole genome shotgun (WGS) entry which is preliminary data.</text>
</comment>
<keyword evidence="8 18" id="KW-0547">Nucleotide-binding</keyword>
<feature type="region of interest" description="Disordered" evidence="20">
    <location>
        <begin position="1882"/>
        <end position="1902"/>
    </location>
</feature>
<evidence type="ECO:0000256" key="2">
    <source>
        <dbReference type="ARBA" id="ARBA00008109"/>
    </source>
</evidence>
<feature type="transmembrane region" description="Helical" evidence="21">
    <location>
        <begin position="1159"/>
        <end position="1179"/>
    </location>
</feature>
<evidence type="ECO:0000313" key="23">
    <source>
        <dbReference type="EMBL" id="GAV98721.1"/>
    </source>
</evidence>
<dbReference type="CDD" id="cd12148">
    <property type="entry name" value="fungal_TF_MHR"/>
    <property type="match status" value="1"/>
</dbReference>
<accession>A0A1Q3DUQ3</accession>
<feature type="compositionally biased region" description="Polar residues" evidence="20">
    <location>
        <begin position="1394"/>
        <end position="1410"/>
    </location>
</feature>
<dbReference type="InterPro" id="IPR044492">
    <property type="entry name" value="P_typ_ATPase_HD_dom"/>
</dbReference>
<feature type="binding site" evidence="18">
    <location>
        <position position="941"/>
    </location>
    <ligand>
        <name>ATP</name>
        <dbReference type="ChEBI" id="CHEBI:30616"/>
    </ligand>
</feature>
<evidence type="ECO:0000256" key="19">
    <source>
        <dbReference type="PIRSR" id="PIRSR606539-3"/>
    </source>
</evidence>
<gene>
    <name evidence="23" type="ORF">LENED_000120</name>
</gene>
<evidence type="ECO:0000256" key="3">
    <source>
        <dbReference type="ARBA" id="ARBA00012189"/>
    </source>
</evidence>
<dbReference type="STRING" id="5353.A0A1Q3DUQ3"/>
<dbReference type="InterPro" id="IPR007219">
    <property type="entry name" value="XnlR_reg_dom"/>
</dbReference>
<dbReference type="GO" id="GO:0140326">
    <property type="term" value="F:ATPase-coupled intramembrane lipid transporter activity"/>
    <property type="evidence" value="ECO:0007669"/>
    <property type="project" value="UniProtKB-EC"/>
</dbReference>
<evidence type="ECO:0000256" key="17">
    <source>
        <dbReference type="PIRSR" id="PIRSR606539-1"/>
    </source>
</evidence>
<dbReference type="PANTHER" id="PTHR24092">
    <property type="entry name" value="PROBABLE PHOSPHOLIPID-TRANSPORTING ATPASE"/>
    <property type="match status" value="1"/>
</dbReference>
<feature type="region of interest" description="Disordered" evidence="20">
    <location>
        <begin position="1392"/>
        <end position="1425"/>
    </location>
</feature>
<dbReference type="GO" id="GO:0045332">
    <property type="term" value="P:phospholipid translocation"/>
    <property type="evidence" value="ECO:0007669"/>
    <property type="project" value="TreeGrafter"/>
</dbReference>
<dbReference type="FunFam" id="3.40.50.1000:FF:000001">
    <property type="entry name" value="Phospholipid-transporting ATPase IC"/>
    <property type="match status" value="1"/>
</dbReference>
<feature type="binding site" evidence="18">
    <location>
        <position position="824"/>
    </location>
    <ligand>
        <name>ATP</name>
        <dbReference type="ChEBI" id="CHEBI:30616"/>
    </ligand>
</feature>
<evidence type="ECO:0000256" key="4">
    <source>
        <dbReference type="ARBA" id="ARBA00022448"/>
    </source>
</evidence>
<dbReference type="PANTHER" id="PTHR24092:SF180">
    <property type="entry name" value="PHOSPHOLIPID-TRANSPORTING ATPASE DNF1-RELATED"/>
    <property type="match status" value="1"/>
</dbReference>
<proteinExistence type="inferred from homology"/>
<feature type="domain" description="Xylanolytic transcriptional activator regulatory" evidence="22">
    <location>
        <begin position="2042"/>
        <end position="2116"/>
    </location>
</feature>
<dbReference type="CDD" id="cd02073">
    <property type="entry name" value="P-type_ATPase_APLT_Dnf-like"/>
    <property type="match status" value="1"/>
</dbReference>
<feature type="binding site" evidence="18">
    <location>
        <position position="801"/>
    </location>
    <ligand>
        <name>ATP</name>
        <dbReference type="ChEBI" id="CHEBI:30616"/>
    </ligand>
</feature>
<feature type="transmembrane region" description="Helical" evidence="21">
    <location>
        <begin position="1217"/>
        <end position="1239"/>
    </location>
</feature>
<dbReference type="InterPro" id="IPR018303">
    <property type="entry name" value="ATPase_P-typ_P_site"/>
</dbReference>
<dbReference type="Gene3D" id="3.40.50.1000">
    <property type="entry name" value="HAD superfamily/HAD-like"/>
    <property type="match status" value="2"/>
</dbReference>
<dbReference type="FunFam" id="3.40.50.1000:FF:000014">
    <property type="entry name" value="Phospholipid-transporting ATPase"/>
    <property type="match status" value="1"/>
</dbReference>
<dbReference type="InterPro" id="IPR023298">
    <property type="entry name" value="ATPase_P-typ_TM_dom_sf"/>
</dbReference>
<dbReference type="GO" id="GO:0012505">
    <property type="term" value="C:endomembrane system"/>
    <property type="evidence" value="ECO:0007669"/>
    <property type="project" value="UniProtKB-SubCell"/>
</dbReference>
<feature type="binding site" evidence="18">
    <location>
        <position position="940"/>
    </location>
    <ligand>
        <name>ATP</name>
        <dbReference type="ChEBI" id="CHEBI:30616"/>
    </ligand>
</feature>
<dbReference type="SUPFAM" id="SSF81653">
    <property type="entry name" value="Calcium ATPase, transduction domain A"/>
    <property type="match status" value="1"/>
</dbReference>
<feature type="transmembrane region" description="Helical" evidence="21">
    <location>
        <begin position="1307"/>
        <end position="1329"/>
    </location>
</feature>
<dbReference type="SFLD" id="SFLDF00027">
    <property type="entry name" value="p-type_atpase"/>
    <property type="match status" value="1"/>
</dbReference>
<organism evidence="23 24">
    <name type="scientific">Lentinula edodes</name>
    <name type="common">Shiitake mushroom</name>
    <name type="synonym">Lentinus edodes</name>
    <dbReference type="NCBI Taxonomy" id="5353"/>
    <lineage>
        <taxon>Eukaryota</taxon>
        <taxon>Fungi</taxon>
        <taxon>Dikarya</taxon>
        <taxon>Basidiomycota</taxon>
        <taxon>Agaricomycotina</taxon>
        <taxon>Agaricomycetes</taxon>
        <taxon>Agaricomycetidae</taxon>
        <taxon>Agaricales</taxon>
        <taxon>Marasmiineae</taxon>
        <taxon>Omphalotaceae</taxon>
        <taxon>Lentinula</taxon>
    </lineage>
</organism>
<dbReference type="InterPro" id="IPR008250">
    <property type="entry name" value="ATPase_P-typ_transduc_dom_A_sf"/>
</dbReference>
<dbReference type="NCBIfam" id="TIGR01494">
    <property type="entry name" value="ATPase_P-type"/>
    <property type="match status" value="1"/>
</dbReference>
<evidence type="ECO:0000256" key="16">
    <source>
        <dbReference type="ARBA" id="ARBA00049128"/>
    </source>
</evidence>
<dbReference type="GO" id="GO:0005524">
    <property type="term" value="F:ATP binding"/>
    <property type="evidence" value="ECO:0007669"/>
    <property type="project" value="UniProtKB-KW"/>
</dbReference>
<feature type="binding site" evidence="18">
    <location>
        <position position="1072"/>
    </location>
    <ligand>
        <name>ATP</name>
        <dbReference type="ChEBI" id="CHEBI:30616"/>
    </ligand>
</feature>
<feature type="region of interest" description="Disordered" evidence="20">
    <location>
        <begin position="1448"/>
        <end position="1521"/>
    </location>
</feature>
<evidence type="ECO:0000256" key="5">
    <source>
        <dbReference type="ARBA" id="ARBA00022553"/>
    </source>
</evidence>
<protein>
    <recommendedName>
        <fullName evidence="3">P-type phospholipid transporter</fullName>
        <ecNumber evidence="3">7.6.2.1</ecNumber>
    </recommendedName>
</protein>
<evidence type="ECO:0000256" key="10">
    <source>
        <dbReference type="ARBA" id="ARBA00022842"/>
    </source>
</evidence>
<evidence type="ECO:0000256" key="13">
    <source>
        <dbReference type="ARBA" id="ARBA00023136"/>
    </source>
</evidence>
<evidence type="ECO:0000256" key="18">
    <source>
        <dbReference type="PIRSR" id="PIRSR606539-2"/>
    </source>
</evidence>
<dbReference type="PROSITE" id="PS00154">
    <property type="entry name" value="ATPASE_E1_E2"/>
    <property type="match status" value="1"/>
</dbReference>
<evidence type="ECO:0000256" key="12">
    <source>
        <dbReference type="ARBA" id="ARBA00022989"/>
    </source>
</evidence>
<feature type="binding site" evidence="18">
    <location>
        <position position="623"/>
    </location>
    <ligand>
        <name>ATP</name>
        <dbReference type="ChEBI" id="CHEBI:30616"/>
    </ligand>
</feature>
<dbReference type="FunFam" id="3.40.1110.10:FF:000087">
    <property type="entry name" value="Phospholipid-transporting ATPase"/>
    <property type="match status" value="1"/>
</dbReference>
<feature type="binding site" evidence="18">
    <location>
        <position position="1073"/>
    </location>
    <ligand>
        <name>ATP</name>
        <dbReference type="ChEBI" id="CHEBI:30616"/>
    </ligand>
</feature>
<keyword evidence="7 19" id="KW-0479">Metal-binding</keyword>
<dbReference type="InterPro" id="IPR023299">
    <property type="entry name" value="ATPase_P-typ_cyto_dom_N"/>
</dbReference>
<evidence type="ECO:0000256" key="21">
    <source>
        <dbReference type="SAM" id="Phobius"/>
    </source>
</evidence>
<evidence type="ECO:0000256" key="9">
    <source>
        <dbReference type="ARBA" id="ARBA00022840"/>
    </source>
</evidence>
<dbReference type="GO" id="GO:0008270">
    <property type="term" value="F:zinc ion binding"/>
    <property type="evidence" value="ECO:0007669"/>
    <property type="project" value="InterPro"/>
</dbReference>
<evidence type="ECO:0000256" key="11">
    <source>
        <dbReference type="ARBA" id="ARBA00022967"/>
    </source>
</evidence>
<feature type="binding site" evidence="18">
    <location>
        <position position="760"/>
    </location>
    <ligand>
        <name>ATP</name>
        <dbReference type="ChEBI" id="CHEBI:30616"/>
    </ligand>
</feature>
<feature type="binding site" evidence="18">
    <location>
        <position position="1049"/>
    </location>
    <ligand>
        <name>ATP</name>
        <dbReference type="ChEBI" id="CHEBI:30616"/>
    </ligand>
</feature>
<dbReference type="Pfam" id="PF04082">
    <property type="entry name" value="Fungal_trans"/>
    <property type="match status" value="1"/>
</dbReference>
<evidence type="ECO:0000256" key="8">
    <source>
        <dbReference type="ARBA" id="ARBA00022741"/>
    </source>
</evidence>